<keyword evidence="3" id="KW-1185">Reference proteome</keyword>
<gene>
    <name evidence="2" type="ORF">SAMN05421852_103265</name>
</gene>
<sequence length="181" mass="20512">MTALDKKRMRISKDLPPMLENLLQRTGPAPHIDVRYPCLQQEDVSPTNLREELLRMATRLPGVVLQPTELSVPATALVLEEALSEGQPEAFIRGQEFALIRTDGSVHLSLMPEWGEQVLRKGWACIHPLVRYMAGVLPPQNMIVYAPRDERELEVVWRIVQAGYCYARGWLVELDEKGGTQ</sequence>
<evidence type="ECO:0000259" key="1">
    <source>
        <dbReference type="Pfam" id="PF17648"/>
    </source>
</evidence>
<reference evidence="2 3" key="1">
    <citation type="submission" date="2016-10" db="EMBL/GenBank/DDBJ databases">
        <authorList>
            <person name="de Groot N.N."/>
        </authorList>
    </citation>
    <scope>NUCLEOTIDE SEQUENCE [LARGE SCALE GENOMIC DNA]</scope>
    <source>
        <strain evidence="2 3">DSM 44778</strain>
    </source>
</reference>
<dbReference type="PANTHER" id="PTHR38695">
    <property type="entry name" value="AMINO ACID PERMEASE_ SLC12A DOMAIN-CONTAINING PROTEIN"/>
    <property type="match status" value="1"/>
</dbReference>
<evidence type="ECO:0000313" key="3">
    <source>
        <dbReference type="Proteomes" id="UP000199545"/>
    </source>
</evidence>
<evidence type="ECO:0000313" key="2">
    <source>
        <dbReference type="EMBL" id="SFJ02331.1"/>
    </source>
</evidence>
<dbReference type="RefSeq" id="WP_217644993.1">
    <property type="nucleotide sequence ID" value="NZ_FORR01000003.1"/>
</dbReference>
<name>A0A1I3MZC5_9BACL</name>
<dbReference type="InterPro" id="IPR048273">
    <property type="entry name" value="Luciferase"/>
</dbReference>
<feature type="domain" description="Luciferase" evidence="1">
    <location>
        <begin position="94"/>
        <end position="162"/>
    </location>
</feature>
<accession>A0A1I3MZC5</accession>
<dbReference type="EMBL" id="FORR01000003">
    <property type="protein sequence ID" value="SFJ02331.1"/>
    <property type="molecule type" value="Genomic_DNA"/>
</dbReference>
<protein>
    <recommendedName>
        <fullName evidence="1">Luciferase domain-containing protein</fullName>
    </recommendedName>
</protein>
<dbReference type="Pfam" id="PF17648">
    <property type="entry name" value="Luciferase"/>
    <property type="match status" value="1"/>
</dbReference>
<dbReference type="Proteomes" id="UP000199545">
    <property type="component" value="Unassembled WGS sequence"/>
</dbReference>
<dbReference type="AlphaFoldDB" id="A0A1I3MZC5"/>
<organism evidence="2 3">
    <name type="scientific">Thermoflavimicrobium dichotomicum</name>
    <dbReference type="NCBI Taxonomy" id="46223"/>
    <lineage>
        <taxon>Bacteria</taxon>
        <taxon>Bacillati</taxon>
        <taxon>Bacillota</taxon>
        <taxon>Bacilli</taxon>
        <taxon>Bacillales</taxon>
        <taxon>Thermoactinomycetaceae</taxon>
        <taxon>Thermoflavimicrobium</taxon>
    </lineage>
</organism>
<proteinExistence type="predicted"/>
<dbReference type="PANTHER" id="PTHR38695:SF1">
    <property type="entry name" value="AMINO ACID PERMEASE_ SLC12A DOMAIN-CONTAINING PROTEIN"/>
    <property type="match status" value="1"/>
</dbReference>
<dbReference type="InterPro" id="IPR040841">
    <property type="entry name" value="Luciferase_dom"/>
</dbReference>
<dbReference type="STRING" id="46223.SAMN05421852_103265"/>